<accession>A0A1H6I543</accession>
<dbReference type="Proteomes" id="UP000183190">
    <property type="component" value="Unassembled WGS sequence"/>
</dbReference>
<dbReference type="EMBL" id="FNWV01000001">
    <property type="protein sequence ID" value="SEH41506.1"/>
    <property type="molecule type" value="Genomic_DNA"/>
</dbReference>
<proteinExistence type="predicted"/>
<organism evidence="1 2">
    <name type="scientific">Ruminococcus flavefaciens</name>
    <dbReference type="NCBI Taxonomy" id="1265"/>
    <lineage>
        <taxon>Bacteria</taxon>
        <taxon>Bacillati</taxon>
        <taxon>Bacillota</taxon>
        <taxon>Clostridia</taxon>
        <taxon>Eubacteriales</taxon>
        <taxon>Oscillospiraceae</taxon>
        <taxon>Ruminococcus</taxon>
    </lineage>
</organism>
<reference evidence="1 2" key="1">
    <citation type="submission" date="2016-10" db="EMBL/GenBank/DDBJ databases">
        <authorList>
            <person name="de Groot N.N."/>
        </authorList>
    </citation>
    <scope>NUCLEOTIDE SEQUENCE [LARGE SCALE GENOMIC DNA]</scope>
    <source>
        <strain evidence="1 2">YAD2003</strain>
    </source>
</reference>
<dbReference type="AlphaFoldDB" id="A0A1H6I543"/>
<dbReference type="RefSeq" id="WP_074714327.1">
    <property type="nucleotide sequence ID" value="NZ_FNWV01000001.1"/>
</dbReference>
<evidence type="ECO:0000313" key="1">
    <source>
        <dbReference type="EMBL" id="SEH41506.1"/>
    </source>
</evidence>
<dbReference type="OrthoDB" id="9780343at2"/>
<dbReference type="InterPro" id="IPR018708">
    <property type="entry name" value="DUF2225"/>
</dbReference>
<name>A0A1H6I543_RUMFL</name>
<evidence type="ECO:0000313" key="2">
    <source>
        <dbReference type="Proteomes" id="UP000183190"/>
    </source>
</evidence>
<sequence length="214" mass="24277">MAFRTEEKEIKCAVCGEVSAQTVVAEFAPDTSVPDLDMRPNEEHRSYLKYWVSECPHCGYCNASIDIPVRFTKEFLESDKYKNVGGSGLAEKFMKMSLVCEKNKVYEEALKACLYAAWYYDDENDGEKAAECRRAALKIFDLHKQEFADKPDYVLLAADLMRRSGDHERVIREYKGRLFPSRLIMALAAFEAELAEKGDSSCHKADEAKGVALK</sequence>
<evidence type="ECO:0008006" key="3">
    <source>
        <dbReference type="Google" id="ProtNLM"/>
    </source>
</evidence>
<dbReference type="Pfam" id="PF09986">
    <property type="entry name" value="DUF2225"/>
    <property type="match status" value="1"/>
</dbReference>
<gene>
    <name evidence="1" type="ORF">SAMN02910265_00520</name>
</gene>
<protein>
    <recommendedName>
        <fullName evidence="3">DUF2225 domain-containing protein</fullName>
    </recommendedName>
</protein>